<dbReference type="PANTHER" id="PTHR43884">
    <property type="entry name" value="ACYL-COA DEHYDROGENASE"/>
    <property type="match status" value="1"/>
</dbReference>
<evidence type="ECO:0000313" key="3">
    <source>
        <dbReference type="Proteomes" id="UP000315017"/>
    </source>
</evidence>
<keyword evidence="3" id="KW-1185">Reference proteome</keyword>
<dbReference type="Pfam" id="PF02771">
    <property type="entry name" value="Acyl-CoA_dh_N"/>
    <property type="match status" value="1"/>
</dbReference>
<feature type="domain" description="Acyl-CoA dehydrogenase/oxidase N-terminal" evidence="1">
    <location>
        <begin position="29"/>
        <end position="111"/>
    </location>
</feature>
<dbReference type="Proteomes" id="UP000315017">
    <property type="component" value="Chromosome"/>
</dbReference>
<dbReference type="SUPFAM" id="SSF56645">
    <property type="entry name" value="Acyl-CoA dehydrogenase NM domain-like"/>
    <property type="match status" value="1"/>
</dbReference>
<dbReference type="InterPro" id="IPR046373">
    <property type="entry name" value="Acyl-CoA_Oxase/DH_mid-dom_sf"/>
</dbReference>
<keyword evidence="2" id="KW-0560">Oxidoreductase</keyword>
<gene>
    <name evidence="2" type="primary">acd</name>
    <name evidence="2" type="ORF">ETAA8_63810</name>
</gene>
<dbReference type="KEGG" id="aagg:ETAA8_63810"/>
<dbReference type="Gene3D" id="1.10.540.10">
    <property type="entry name" value="Acyl-CoA dehydrogenase/oxidase, N-terminal domain"/>
    <property type="match status" value="1"/>
</dbReference>
<accession>A0A517YLX9</accession>
<dbReference type="GO" id="GO:0050660">
    <property type="term" value="F:flavin adenine dinucleotide binding"/>
    <property type="evidence" value="ECO:0007669"/>
    <property type="project" value="InterPro"/>
</dbReference>
<organism evidence="2 3">
    <name type="scientific">Anatilimnocola aggregata</name>
    <dbReference type="NCBI Taxonomy" id="2528021"/>
    <lineage>
        <taxon>Bacteria</taxon>
        <taxon>Pseudomonadati</taxon>
        <taxon>Planctomycetota</taxon>
        <taxon>Planctomycetia</taxon>
        <taxon>Pirellulales</taxon>
        <taxon>Pirellulaceae</taxon>
        <taxon>Anatilimnocola</taxon>
    </lineage>
</organism>
<reference evidence="2 3" key="1">
    <citation type="submission" date="2019-02" db="EMBL/GenBank/DDBJ databases">
        <title>Deep-cultivation of Planctomycetes and their phenomic and genomic characterization uncovers novel biology.</title>
        <authorList>
            <person name="Wiegand S."/>
            <person name="Jogler M."/>
            <person name="Boedeker C."/>
            <person name="Pinto D."/>
            <person name="Vollmers J."/>
            <person name="Rivas-Marin E."/>
            <person name="Kohn T."/>
            <person name="Peeters S.H."/>
            <person name="Heuer A."/>
            <person name="Rast P."/>
            <person name="Oberbeckmann S."/>
            <person name="Bunk B."/>
            <person name="Jeske O."/>
            <person name="Meyerdierks A."/>
            <person name="Storesund J.E."/>
            <person name="Kallscheuer N."/>
            <person name="Luecker S."/>
            <person name="Lage O.M."/>
            <person name="Pohl T."/>
            <person name="Merkel B.J."/>
            <person name="Hornburger P."/>
            <person name="Mueller R.-W."/>
            <person name="Bruemmer F."/>
            <person name="Labrenz M."/>
            <person name="Spormann A.M."/>
            <person name="Op den Camp H."/>
            <person name="Overmann J."/>
            <person name="Amann R."/>
            <person name="Jetten M.S.M."/>
            <person name="Mascher T."/>
            <person name="Medema M.H."/>
            <person name="Devos D.P."/>
            <person name="Kaster A.-K."/>
            <person name="Ovreas L."/>
            <person name="Rohde M."/>
            <person name="Galperin M.Y."/>
            <person name="Jogler C."/>
        </authorList>
    </citation>
    <scope>NUCLEOTIDE SEQUENCE [LARGE SCALE GENOMIC DNA]</scope>
    <source>
        <strain evidence="2 3">ETA_A8</strain>
    </source>
</reference>
<dbReference type="RefSeq" id="WP_145098007.1">
    <property type="nucleotide sequence ID" value="NZ_CP036274.1"/>
</dbReference>
<dbReference type="GO" id="GO:0003995">
    <property type="term" value="F:acyl-CoA dehydrogenase activity"/>
    <property type="evidence" value="ECO:0007669"/>
    <property type="project" value="TreeGrafter"/>
</dbReference>
<evidence type="ECO:0000259" key="1">
    <source>
        <dbReference type="Pfam" id="PF02771"/>
    </source>
</evidence>
<dbReference type="InterPro" id="IPR009100">
    <property type="entry name" value="AcylCoA_DH/oxidase_NM_dom_sf"/>
</dbReference>
<dbReference type="EMBL" id="CP036274">
    <property type="protein sequence ID" value="QDU31228.1"/>
    <property type="molecule type" value="Genomic_DNA"/>
</dbReference>
<dbReference type="Gene3D" id="2.40.110.10">
    <property type="entry name" value="Butyryl-CoA Dehydrogenase, subunit A, domain 2"/>
    <property type="match status" value="1"/>
</dbReference>
<dbReference type="InterPro" id="IPR037069">
    <property type="entry name" value="AcylCoA_DH/ox_N_sf"/>
</dbReference>
<evidence type="ECO:0000313" key="2">
    <source>
        <dbReference type="EMBL" id="QDU31228.1"/>
    </source>
</evidence>
<dbReference type="PANTHER" id="PTHR43884:SF12">
    <property type="entry name" value="ISOVALERYL-COA DEHYDROGENASE, MITOCHONDRIAL-RELATED"/>
    <property type="match status" value="1"/>
</dbReference>
<sequence>MARITSPHDESLSQLCASLRELAPTLNAPQAWPAKQLELCAAAGVHEWFLPPEVGGQGWSEADLLRGYLQLSAACLTTAFVITQRVGACTRIAASGNVFARQKLLPSLIDGQIFATVGISHLTTSRQHMQPVMRAEETSSGFKLTGYSPWVTGAEHAQSIVLGATLVDGRQILVALPTDLPGVRIPPAPELVSLTASRTGEVHCDEVLVNRQWLLGGPIENVMKQGLGAKTGGLQTSTLAAGLTTAALDYLEQEAQQRNMLAEPATAMRAELNELIHDLLALAEGEQPCAAEDARGRANSLSLRATQAALVAAKGAGFVATHSAGRWCREALFFLVWSCPQNVLAVNLCEFAGLH</sequence>
<protein>
    <submittedName>
        <fullName evidence="2">Glutaryl-CoA dehydrogenase</fullName>
        <ecNumber evidence="2">1.3.99.32</ecNumber>
    </submittedName>
</protein>
<dbReference type="AlphaFoldDB" id="A0A517YLX9"/>
<name>A0A517YLX9_9BACT</name>
<dbReference type="EC" id="1.3.99.32" evidence="2"/>
<dbReference type="OrthoDB" id="248779at2"/>
<proteinExistence type="predicted"/>
<dbReference type="InterPro" id="IPR013786">
    <property type="entry name" value="AcylCoA_DH/ox_N"/>
</dbReference>